<dbReference type="PROSITE" id="PS50994">
    <property type="entry name" value="INTEGRASE"/>
    <property type="match status" value="1"/>
</dbReference>
<sequence>MDMDQWLEIRRRVLREGVSKRQILRETGMHWETLQKILTHPYPPGYQRRQRPPKPKIDPYRDRIAQILEADKLVHRKQRHTAKRIWERLQDEGFTGGYTIVKDAVRELKRTSQEVFMPLTQPPGEAQVDFGHALVKMNGVLRKICFFVMALPYSDAFFIRAYERECTETFWDGHVRAFAFFGGVPRRITYDNSKIAIARIIGPRLRELTEGFLQLVSHYLFRYHFCLVRRANEKGLVEGTVKYGRLNFLVPVPEVQDFEELNALLDQRCRADLQRRLRGQRQSKEKLLAEEQMRFLPLPFTAFEACRTRPGRVNSELLVRFDDNDYSVPMEYAYQDVVVKGDTDHVKICRFQDVIAVHRRCWGREQQIFDPLHYLPLLERKPHSLAFARPLAGWILPGCFEVLQRRMEWEMDQGRRQYVQVLRLLERYSLPQLTSAVQKALQHRIHTKDGIEQFLPGSQPWRQTTFPLGGGKHLRLVQIAQADVRQYGALLGCGGTR</sequence>
<keyword evidence="8" id="KW-1185">Reference proteome</keyword>
<keyword evidence="4" id="KW-0233">DNA recombination</keyword>
<comment type="similarity">
    <text evidence="1">Belongs to the transposase IS21/IS408/IS1162 family.</text>
</comment>
<organism evidence="7 8">
    <name type="scientific">Anaerobaca lacustris</name>
    <dbReference type="NCBI Taxonomy" id="3044600"/>
    <lineage>
        <taxon>Bacteria</taxon>
        <taxon>Pseudomonadati</taxon>
        <taxon>Planctomycetota</taxon>
        <taxon>Phycisphaerae</taxon>
        <taxon>Sedimentisphaerales</taxon>
        <taxon>Anaerobacaceae</taxon>
        <taxon>Anaerobaca</taxon>
    </lineage>
</organism>
<dbReference type="GO" id="GO:0032196">
    <property type="term" value="P:transposition"/>
    <property type="evidence" value="ECO:0007669"/>
    <property type="project" value="UniProtKB-KW"/>
</dbReference>
<keyword evidence="3" id="KW-0238">DNA-binding</keyword>
<dbReference type="EMBL" id="JASCXX010000068">
    <property type="protein sequence ID" value="MDI6451858.1"/>
    <property type="molecule type" value="Genomic_DNA"/>
</dbReference>
<dbReference type="PROSITE" id="PS50531">
    <property type="entry name" value="HTH_IS21"/>
    <property type="match status" value="1"/>
</dbReference>
<keyword evidence="2" id="KW-0815">Transposition</keyword>
<comment type="caution">
    <text evidence="7">The sequence shown here is derived from an EMBL/GenBank/DDBJ whole genome shotgun (WGS) entry which is preliminary data.</text>
</comment>
<feature type="domain" description="Integrase catalytic" evidence="6">
    <location>
        <begin position="118"/>
        <end position="292"/>
    </location>
</feature>
<evidence type="ECO:0000256" key="3">
    <source>
        <dbReference type="ARBA" id="ARBA00023125"/>
    </source>
</evidence>
<evidence type="ECO:0000256" key="1">
    <source>
        <dbReference type="ARBA" id="ARBA00009277"/>
    </source>
</evidence>
<dbReference type="Proteomes" id="UP001431776">
    <property type="component" value="Unassembled WGS sequence"/>
</dbReference>
<feature type="domain" description="HTH IS21-type" evidence="5">
    <location>
        <begin position="5"/>
        <end position="68"/>
    </location>
</feature>
<dbReference type="PANTHER" id="PTHR35004">
    <property type="entry name" value="TRANSPOSASE RV3428C-RELATED"/>
    <property type="match status" value="1"/>
</dbReference>
<dbReference type="InterPro" id="IPR017894">
    <property type="entry name" value="HTH_IS21_transposase_type"/>
</dbReference>
<dbReference type="RefSeq" id="WP_349247266.1">
    <property type="nucleotide sequence ID" value="NZ_JASCXX010000068.1"/>
</dbReference>
<dbReference type="NCBIfam" id="NF033546">
    <property type="entry name" value="transpos_IS21"/>
    <property type="match status" value="1"/>
</dbReference>
<evidence type="ECO:0000313" key="8">
    <source>
        <dbReference type="Proteomes" id="UP001431776"/>
    </source>
</evidence>
<proteinExistence type="inferred from homology"/>
<evidence type="ECO:0000259" key="6">
    <source>
        <dbReference type="PROSITE" id="PS50994"/>
    </source>
</evidence>
<dbReference type="PANTHER" id="PTHR35004:SF7">
    <property type="entry name" value="INTEGRASE PROTEIN"/>
    <property type="match status" value="1"/>
</dbReference>
<dbReference type="GO" id="GO:0003677">
    <property type="term" value="F:DNA binding"/>
    <property type="evidence" value="ECO:0007669"/>
    <property type="project" value="UniProtKB-KW"/>
</dbReference>
<accession>A0AAW6U9S9</accession>
<dbReference type="GO" id="GO:0006310">
    <property type="term" value="P:DNA recombination"/>
    <property type="evidence" value="ECO:0007669"/>
    <property type="project" value="UniProtKB-KW"/>
</dbReference>
<dbReference type="GO" id="GO:0015074">
    <property type="term" value="P:DNA integration"/>
    <property type="evidence" value="ECO:0007669"/>
    <property type="project" value="InterPro"/>
</dbReference>
<reference evidence="7" key="1">
    <citation type="submission" date="2023-05" db="EMBL/GenBank/DDBJ databases">
        <title>Anaerotaeda fermentans gen. nov., sp. nov., a novel anaerobic planctomycete of the new family within the order Sedimentisphaerales isolated from Taman Peninsula, Russia.</title>
        <authorList>
            <person name="Khomyakova M.A."/>
            <person name="Merkel A.Y."/>
            <person name="Slobodkin A.I."/>
        </authorList>
    </citation>
    <scope>NUCLEOTIDE SEQUENCE</scope>
    <source>
        <strain evidence="7">M17dextr</strain>
    </source>
</reference>
<evidence type="ECO:0000256" key="2">
    <source>
        <dbReference type="ARBA" id="ARBA00022578"/>
    </source>
</evidence>
<evidence type="ECO:0000256" key="4">
    <source>
        <dbReference type="ARBA" id="ARBA00023172"/>
    </source>
</evidence>
<protein>
    <submittedName>
        <fullName evidence="7">IS21 family transposase</fullName>
    </submittedName>
</protein>
<evidence type="ECO:0000313" key="7">
    <source>
        <dbReference type="EMBL" id="MDI6451858.1"/>
    </source>
</evidence>
<name>A0AAW6U9S9_9BACT</name>
<gene>
    <name evidence="7" type="primary">istA</name>
    <name evidence="7" type="ORF">QJ522_22560</name>
</gene>
<dbReference type="Pfam" id="PF22483">
    <property type="entry name" value="Mu-transpos_C_2"/>
    <property type="match status" value="1"/>
</dbReference>
<dbReference type="InterPro" id="IPR054353">
    <property type="entry name" value="IstA-like_C"/>
</dbReference>
<dbReference type="InterPro" id="IPR001584">
    <property type="entry name" value="Integrase_cat-core"/>
</dbReference>
<dbReference type="AlphaFoldDB" id="A0AAW6U9S9"/>
<evidence type="ECO:0000259" key="5">
    <source>
        <dbReference type="PROSITE" id="PS50531"/>
    </source>
</evidence>